<comment type="caution">
    <text evidence="12">The sequence shown here is derived from an EMBL/GenBank/DDBJ whole genome shotgun (WGS) entry which is preliminary data.</text>
</comment>
<dbReference type="InterPro" id="IPR007861">
    <property type="entry name" value="DNA_mismatch_repair_MutS_clamp"/>
</dbReference>
<feature type="compositionally biased region" description="Polar residues" evidence="10">
    <location>
        <begin position="1"/>
        <end position="10"/>
    </location>
</feature>
<dbReference type="SMART" id="SM00533">
    <property type="entry name" value="MUTSd"/>
    <property type="match status" value="1"/>
</dbReference>
<dbReference type="PIRSF" id="PIRSF037677">
    <property type="entry name" value="DNA_mis_repair_Msh6"/>
    <property type="match status" value="1"/>
</dbReference>
<comment type="function">
    <text evidence="9">Component of the post-replicative DNA mismatch repair system (MMR).</text>
</comment>
<dbReference type="GO" id="GO:0006298">
    <property type="term" value="P:mismatch repair"/>
    <property type="evidence" value="ECO:0007669"/>
    <property type="project" value="InterPro"/>
</dbReference>
<feature type="region of interest" description="Disordered" evidence="10">
    <location>
        <begin position="1"/>
        <end position="155"/>
    </location>
</feature>
<dbReference type="InterPro" id="IPR016151">
    <property type="entry name" value="DNA_mismatch_repair_MutS_N"/>
</dbReference>
<evidence type="ECO:0000313" key="13">
    <source>
        <dbReference type="Proteomes" id="UP000751190"/>
    </source>
</evidence>
<dbReference type="Pfam" id="PF05192">
    <property type="entry name" value="MutS_III"/>
    <property type="match status" value="1"/>
</dbReference>
<keyword evidence="4 9" id="KW-0227">DNA damage</keyword>
<feature type="compositionally biased region" description="Gly residues" evidence="10">
    <location>
        <begin position="1028"/>
        <end position="1038"/>
    </location>
</feature>
<protein>
    <recommendedName>
        <fullName evidence="9">DNA mismatch repair protein</fullName>
    </recommendedName>
</protein>
<gene>
    <name evidence="12" type="ORF">KFE25_006237</name>
</gene>
<dbReference type="GO" id="GO:0030983">
    <property type="term" value="F:mismatched DNA binding"/>
    <property type="evidence" value="ECO:0007669"/>
    <property type="project" value="UniProtKB-UniRule"/>
</dbReference>
<dbReference type="GO" id="GO:0140664">
    <property type="term" value="F:ATP-dependent DNA damage sensor activity"/>
    <property type="evidence" value="ECO:0007669"/>
    <property type="project" value="InterPro"/>
</dbReference>
<dbReference type="SMART" id="SM00534">
    <property type="entry name" value="MUTSac"/>
    <property type="match status" value="1"/>
</dbReference>
<keyword evidence="3 9" id="KW-0547">Nucleotide-binding</keyword>
<dbReference type="GO" id="GO:0005524">
    <property type="term" value="F:ATP binding"/>
    <property type="evidence" value="ECO:0007669"/>
    <property type="project" value="UniProtKB-UniRule"/>
</dbReference>
<feature type="domain" description="DNA mismatch repair proteins mutS family" evidence="11">
    <location>
        <begin position="1125"/>
        <end position="1141"/>
    </location>
</feature>
<dbReference type="InterPro" id="IPR017261">
    <property type="entry name" value="DNA_mismatch_repair_MutS/MSH"/>
</dbReference>
<proteinExistence type="inferred from homology"/>
<feature type="region of interest" description="Disordered" evidence="10">
    <location>
        <begin position="1260"/>
        <end position="1279"/>
    </location>
</feature>
<accession>A0A8J5XW82</accession>
<evidence type="ECO:0000259" key="11">
    <source>
        <dbReference type="PROSITE" id="PS00486"/>
    </source>
</evidence>
<dbReference type="InterPro" id="IPR036678">
    <property type="entry name" value="MutS_con_dom_sf"/>
</dbReference>
<reference evidence="12" key="1">
    <citation type="submission" date="2021-05" db="EMBL/GenBank/DDBJ databases">
        <title>The genome of the haptophyte Pavlova lutheri (Diacronema luteri, Pavlovales) - a model for lipid biosynthesis in eukaryotic algae.</title>
        <authorList>
            <person name="Hulatt C.J."/>
            <person name="Posewitz M.C."/>
        </authorList>
    </citation>
    <scope>NUCLEOTIDE SEQUENCE</scope>
    <source>
        <strain evidence="12">NIVA-4/92</strain>
    </source>
</reference>
<dbReference type="Pfam" id="PF00488">
    <property type="entry name" value="MutS_V"/>
    <property type="match status" value="1"/>
</dbReference>
<evidence type="ECO:0000256" key="4">
    <source>
        <dbReference type="ARBA" id="ARBA00022763"/>
    </source>
</evidence>
<feature type="compositionally biased region" description="Pro residues" evidence="10">
    <location>
        <begin position="28"/>
        <end position="41"/>
    </location>
</feature>
<dbReference type="EMBL" id="JAGTXO010000002">
    <property type="protein sequence ID" value="KAG8469782.1"/>
    <property type="molecule type" value="Genomic_DNA"/>
</dbReference>
<name>A0A8J5XW82_DIALT</name>
<keyword evidence="6 9" id="KW-0238">DNA-binding</keyword>
<dbReference type="Gene3D" id="3.40.50.300">
    <property type="entry name" value="P-loop containing nucleotide triphosphate hydrolases"/>
    <property type="match status" value="1"/>
</dbReference>
<dbReference type="InterPro" id="IPR036187">
    <property type="entry name" value="DNA_mismatch_repair_MutS_sf"/>
</dbReference>
<feature type="compositionally biased region" description="Low complexity" evidence="10">
    <location>
        <begin position="42"/>
        <end position="64"/>
    </location>
</feature>
<dbReference type="InterPro" id="IPR007695">
    <property type="entry name" value="DNA_mismatch_repair_MutS-lik_N"/>
</dbReference>
<evidence type="ECO:0000256" key="6">
    <source>
        <dbReference type="ARBA" id="ARBA00023125"/>
    </source>
</evidence>
<organism evidence="12 13">
    <name type="scientific">Diacronema lutheri</name>
    <name type="common">Unicellular marine alga</name>
    <name type="synonym">Monochrysis lutheri</name>
    <dbReference type="NCBI Taxonomy" id="2081491"/>
    <lineage>
        <taxon>Eukaryota</taxon>
        <taxon>Haptista</taxon>
        <taxon>Haptophyta</taxon>
        <taxon>Pavlovophyceae</taxon>
        <taxon>Pavlovales</taxon>
        <taxon>Pavlovaceae</taxon>
        <taxon>Diacronema</taxon>
    </lineage>
</organism>
<feature type="compositionally biased region" description="Acidic residues" evidence="10">
    <location>
        <begin position="115"/>
        <end position="131"/>
    </location>
</feature>
<comment type="similarity">
    <text evidence="2">Belongs to the DNA mismatch repair MutS family. MSH3 subfamily.</text>
</comment>
<dbReference type="GO" id="GO:0005634">
    <property type="term" value="C:nucleus"/>
    <property type="evidence" value="ECO:0007669"/>
    <property type="project" value="UniProtKB-SubCell"/>
</dbReference>
<dbReference type="SUPFAM" id="SSF55271">
    <property type="entry name" value="DNA repair protein MutS, domain I"/>
    <property type="match status" value="1"/>
</dbReference>
<dbReference type="Gene3D" id="3.30.420.110">
    <property type="entry name" value="MutS, connector domain"/>
    <property type="match status" value="1"/>
</dbReference>
<evidence type="ECO:0000256" key="1">
    <source>
        <dbReference type="ARBA" id="ARBA00004123"/>
    </source>
</evidence>
<feature type="region of interest" description="Disordered" evidence="10">
    <location>
        <begin position="1014"/>
        <end position="1039"/>
    </location>
</feature>
<dbReference type="Pfam" id="PF01624">
    <property type="entry name" value="MutS_I"/>
    <property type="match status" value="1"/>
</dbReference>
<keyword evidence="7 9" id="KW-0234">DNA repair</keyword>
<keyword evidence="8" id="KW-0539">Nucleus</keyword>
<dbReference type="SUPFAM" id="SSF52540">
    <property type="entry name" value="P-loop containing nucleoside triphosphate hydrolases"/>
    <property type="match status" value="1"/>
</dbReference>
<dbReference type="InterPro" id="IPR045076">
    <property type="entry name" value="MutS"/>
</dbReference>
<dbReference type="Pfam" id="PF05190">
    <property type="entry name" value="MutS_IV"/>
    <property type="match status" value="1"/>
</dbReference>
<comment type="subcellular location">
    <subcellularLocation>
        <location evidence="1">Nucleus</location>
    </subcellularLocation>
</comment>
<keyword evidence="13" id="KW-1185">Reference proteome</keyword>
<keyword evidence="5 9" id="KW-0067">ATP-binding</keyword>
<dbReference type="Gene3D" id="1.10.1420.10">
    <property type="match status" value="2"/>
</dbReference>
<dbReference type="PANTHER" id="PTHR11361">
    <property type="entry name" value="DNA MISMATCH REPAIR PROTEIN MUTS FAMILY MEMBER"/>
    <property type="match status" value="1"/>
</dbReference>
<evidence type="ECO:0000256" key="8">
    <source>
        <dbReference type="ARBA" id="ARBA00023242"/>
    </source>
</evidence>
<dbReference type="PANTHER" id="PTHR11361:SF122">
    <property type="entry name" value="DNA MISMATCH REPAIR PROTEIN MSH3"/>
    <property type="match status" value="1"/>
</dbReference>
<dbReference type="OrthoDB" id="121051at2759"/>
<dbReference type="OMA" id="INMHAAR"/>
<dbReference type="Gene3D" id="3.40.1170.10">
    <property type="entry name" value="DNA repair protein MutS, domain I"/>
    <property type="match status" value="1"/>
</dbReference>
<dbReference type="PROSITE" id="PS00486">
    <property type="entry name" value="DNA_MISMATCH_REPAIR_2"/>
    <property type="match status" value="1"/>
</dbReference>
<dbReference type="InterPro" id="IPR027417">
    <property type="entry name" value="P-loop_NTPase"/>
</dbReference>
<evidence type="ECO:0000256" key="2">
    <source>
        <dbReference type="ARBA" id="ARBA00007094"/>
    </source>
</evidence>
<evidence type="ECO:0000256" key="7">
    <source>
        <dbReference type="ARBA" id="ARBA00023204"/>
    </source>
</evidence>
<evidence type="ECO:0000256" key="9">
    <source>
        <dbReference type="PIRNR" id="PIRNR037677"/>
    </source>
</evidence>
<evidence type="ECO:0000256" key="10">
    <source>
        <dbReference type="SAM" id="MobiDB-lite"/>
    </source>
</evidence>
<dbReference type="InterPro" id="IPR000432">
    <property type="entry name" value="DNA_mismatch_repair_MutS_C"/>
</dbReference>
<dbReference type="InterPro" id="IPR007696">
    <property type="entry name" value="DNA_mismatch_repair_MutS_core"/>
</dbReference>
<feature type="compositionally biased region" description="Basic and acidic residues" evidence="10">
    <location>
        <begin position="97"/>
        <end position="114"/>
    </location>
</feature>
<evidence type="ECO:0000256" key="3">
    <source>
        <dbReference type="ARBA" id="ARBA00022741"/>
    </source>
</evidence>
<dbReference type="GO" id="GO:0006312">
    <property type="term" value="P:mitotic recombination"/>
    <property type="evidence" value="ECO:0007669"/>
    <property type="project" value="TreeGrafter"/>
</dbReference>
<evidence type="ECO:0000256" key="5">
    <source>
        <dbReference type="ARBA" id="ARBA00022840"/>
    </source>
</evidence>
<dbReference type="Proteomes" id="UP000751190">
    <property type="component" value="Unassembled WGS sequence"/>
</dbReference>
<evidence type="ECO:0000313" key="12">
    <source>
        <dbReference type="EMBL" id="KAG8469782.1"/>
    </source>
</evidence>
<sequence>MSGKQSQSKISRFFAAGPPPGSGARGAPAPPSASRPPPAPQSPFGAGPAAGPAAASGPAGAESALGEFAFVSPAPVGGAPVLSPAASGKRPAAPPARSREPSKRPRKPAARDADGSSDDDEPLGAADDEQAAYDPAAPDRALVDGDVAPGDRLGRADSVPSVASVAARVGVAQLTPLERQVVALKAAHGGYVLMFEVGYRYTFYGEDAALAAQLLDIWAYRKHHLTIASVPTHRLDVHLARLLQAGLRVGVVDQAETAARKKAGMGGEARSGTFERKVSALYTRGSYIPASDEASLGSANQIVVVVEAAAPTPAPAAGAGGGGTAQLSILALDTFSNTLTYDSFHDGPLRSELHARLTALAPAELLAPGRTLAPTGDAWRADGLVGAMALSRESARALLFYARAPPPVAGASGAYVASAGGALPTSAPSGSAADPAARLELLPADAFDLGAALELLVGAATTETERDADARSEGARAAAIATELPVGVGLALGALARHLAALVGRARCAGLLRLALGSSGEAEGDADDGAVRTERALARGAGRCVSWRDSRACILGAQVLRDLGVFETMAAGGGGLGGGVASASALTLFAHLNRTRTQPGARLLRRWLCTPLRDGVEIEARLGAVGLLLAALHDAGGARAGGARAGGARRAGAVGAARASPFALAAAGASGDAAGSAGMAPPPVAVDVTALSAALGAAPCHDIERALTRLATGRCGPAELWHLLVTLESLLATLLAGVELPAHGECDEGATGATAERAARVAGRRLLASILGHGARVRARDDALLARVRQFRAGLREEGMLSGDLASAFELDAPPRAAACAADLSPLLEARARIRDVERALSADALLAARAQLGRPALAFKKVNQDEYLLEVPVAAARTVPVEWERVCATKALVRFRPPAVSRLWAQLQVLRETFALRAAKAFDALCARVTASTAQIRDLVQRMASLDVLQAFATVALENGYCCPAILCAREPGAPEPPPQLMLRDARHPTAELQLPAGRAFVPNDVRLRARPAGEADAGADADKGGGEGGDGDGGGGGDEEGAQCMLVFGPNSGGKSLYARMALTLALMAQIGCWLPARAAALAPFDGFYTRIGSHDRILRGESTFMVELSEAASVLSRASARSLLLFDELGRGTSTHDGSAIAYATLEHLVTTLRSLTIFISHFPMLAQLERAHPRRVACCHMAYVAHEQEGARQITFLFKVARGKLETSFGVNVARMAKLPDAVLAEAARRSAALERLVTHRRLICAIERAIQPPGASELDAEGTATESAGRPLAATDCEQPGLHATLRELQRETREALERCVA</sequence>
<dbReference type="SUPFAM" id="SSF48334">
    <property type="entry name" value="DNA repair protein MutS, domain III"/>
    <property type="match status" value="1"/>
</dbReference>